<feature type="region of interest" description="Disordered" evidence="1">
    <location>
        <begin position="1"/>
        <end position="29"/>
    </location>
</feature>
<dbReference type="PROSITE" id="PS50234">
    <property type="entry name" value="VWFA"/>
    <property type="match status" value="1"/>
</dbReference>
<comment type="caution">
    <text evidence="3">The sequence shown here is derived from an EMBL/GenBank/DDBJ whole genome shotgun (WGS) entry which is preliminary data.</text>
</comment>
<dbReference type="Pfam" id="PF13768">
    <property type="entry name" value="VWA_3"/>
    <property type="match status" value="1"/>
</dbReference>
<evidence type="ECO:0000259" key="2">
    <source>
        <dbReference type="PROSITE" id="PS50234"/>
    </source>
</evidence>
<dbReference type="PANTHER" id="PTHR10579:SF43">
    <property type="entry name" value="ZINC FINGER (C3HC4-TYPE RING FINGER) FAMILY PROTEIN"/>
    <property type="match status" value="1"/>
</dbReference>
<dbReference type="AlphaFoldDB" id="A0A426UT75"/>
<dbReference type="InterPro" id="IPR041176">
    <property type="entry name" value="VWA_3_C"/>
</dbReference>
<dbReference type="Gene3D" id="2.60.40.3670">
    <property type="match status" value="1"/>
</dbReference>
<dbReference type="InterPro" id="IPR002035">
    <property type="entry name" value="VWF_A"/>
</dbReference>
<proteinExistence type="predicted"/>
<reference evidence="3 4" key="1">
    <citation type="submission" date="2018-12" db="EMBL/GenBank/DDBJ databases">
        <title>Glycomyces sp. YIM 121974 draft genome.</title>
        <authorList>
            <person name="Li Q."/>
        </authorList>
    </citation>
    <scope>NUCLEOTIDE SEQUENCE [LARGE SCALE GENOMIC DNA]</scope>
    <source>
        <strain evidence="3 4">YIM 121974</strain>
    </source>
</reference>
<dbReference type="CDD" id="cd00198">
    <property type="entry name" value="vWFA"/>
    <property type="match status" value="1"/>
</dbReference>
<dbReference type="Pfam" id="PF18571">
    <property type="entry name" value="VWA_3_C"/>
    <property type="match status" value="1"/>
</dbReference>
<protein>
    <submittedName>
        <fullName evidence="3">VWA domain-containing protein</fullName>
    </submittedName>
</protein>
<keyword evidence="4" id="KW-1185">Reference proteome</keyword>
<evidence type="ECO:0000313" key="3">
    <source>
        <dbReference type="EMBL" id="RRR96822.1"/>
    </source>
</evidence>
<dbReference type="Gene3D" id="1.20.120.1690">
    <property type="match status" value="1"/>
</dbReference>
<dbReference type="InterPro" id="IPR051266">
    <property type="entry name" value="CLCR"/>
</dbReference>
<dbReference type="EMBL" id="RSEB01000006">
    <property type="protein sequence ID" value="RRR96822.1"/>
    <property type="molecule type" value="Genomic_DNA"/>
</dbReference>
<organism evidence="3 4">
    <name type="scientific">Glycomyces terrestris</name>
    <dbReference type="NCBI Taxonomy" id="2493553"/>
    <lineage>
        <taxon>Bacteria</taxon>
        <taxon>Bacillati</taxon>
        <taxon>Actinomycetota</taxon>
        <taxon>Actinomycetes</taxon>
        <taxon>Glycomycetales</taxon>
        <taxon>Glycomycetaceae</taxon>
        <taxon>Glycomyces</taxon>
    </lineage>
</organism>
<dbReference type="SMART" id="SM00327">
    <property type="entry name" value="VWA"/>
    <property type="match status" value="1"/>
</dbReference>
<evidence type="ECO:0000313" key="4">
    <source>
        <dbReference type="Proteomes" id="UP000277256"/>
    </source>
</evidence>
<dbReference type="PANTHER" id="PTHR10579">
    <property type="entry name" value="CALCIUM-ACTIVATED CHLORIDE CHANNEL REGULATOR"/>
    <property type="match status" value="1"/>
</dbReference>
<accession>A0A426UT75</accession>
<feature type="domain" description="VWFA" evidence="2">
    <location>
        <begin position="68"/>
        <end position="239"/>
    </location>
</feature>
<dbReference type="SUPFAM" id="SSF53300">
    <property type="entry name" value="vWA-like"/>
    <property type="match status" value="1"/>
</dbReference>
<dbReference type="Proteomes" id="UP000277256">
    <property type="component" value="Unassembled WGS sequence"/>
</dbReference>
<sequence>MVGRRRGQPRPPPHLALTPAPREEPPMTDTGFTLTVDQNKYLPPGASEMAAVLAVECTTAQAPDAEVAEVIVIDRSPSMGGSKLAEAKRAAKAALDALREDARFAIVAGGHDAREVYPGGGALATATAEHRKNAAAAIDKMVIGNLTYTGVWLRCAADLLASRPAAIGHVLLLTDGMVNQDAASYTADLDYCAGKFTCDAVGIGTDWDPDELKQIADRFQGTRAFIEDLADLTDYFTEVCGKAMGKAYGDVAILVKTPVDAALTSLRQVYPTLQDLAEHRRDADARGALFPLSAWGTETREYLLEVSGPAWPVGEELRAAQVLVVRGPDREVLARGNVLMCWADDPVRTGQVNPKVAAYTGQERIAEHVTAGLAALAAHDPATATSHLGTARRLAGEVGNEGTARILDRLVDFDPGTGTARLKPGVSAADRFQAEVGTDRTVRTPTKRTEQP</sequence>
<gene>
    <name evidence="3" type="ORF">EIW28_20460</name>
</gene>
<evidence type="ECO:0000256" key="1">
    <source>
        <dbReference type="SAM" id="MobiDB-lite"/>
    </source>
</evidence>
<dbReference type="InterPro" id="IPR036465">
    <property type="entry name" value="vWFA_dom_sf"/>
</dbReference>
<name>A0A426UT75_9ACTN</name>
<dbReference type="Gene3D" id="3.40.50.410">
    <property type="entry name" value="von Willebrand factor, type A domain"/>
    <property type="match status" value="1"/>
</dbReference>